<comment type="caution">
    <text evidence="3">The sequence shown here is derived from an EMBL/GenBank/DDBJ whole genome shotgun (WGS) entry which is preliminary data.</text>
</comment>
<dbReference type="OrthoDB" id="4120617at2759"/>
<name>A0A423VZ85_9PEZI</name>
<evidence type="ECO:0000256" key="1">
    <source>
        <dbReference type="SAM" id="MobiDB-lite"/>
    </source>
</evidence>
<evidence type="ECO:0000313" key="4">
    <source>
        <dbReference type="Proteomes" id="UP000285146"/>
    </source>
</evidence>
<dbReference type="EMBL" id="LKEB01000068">
    <property type="protein sequence ID" value="ROV96339.1"/>
    <property type="molecule type" value="Genomic_DNA"/>
</dbReference>
<feature type="compositionally biased region" description="Basic and acidic residues" evidence="1">
    <location>
        <begin position="300"/>
        <end position="310"/>
    </location>
</feature>
<feature type="region of interest" description="Disordered" evidence="1">
    <location>
        <begin position="165"/>
        <end position="310"/>
    </location>
</feature>
<dbReference type="Proteomes" id="UP000285146">
    <property type="component" value="Unassembled WGS sequence"/>
</dbReference>
<feature type="region of interest" description="Disordered" evidence="1">
    <location>
        <begin position="98"/>
        <end position="133"/>
    </location>
</feature>
<dbReference type="AlphaFoldDB" id="A0A423VZ85"/>
<protein>
    <submittedName>
        <fullName evidence="3">Uncharacterized protein</fullName>
    </submittedName>
</protein>
<organism evidence="3 4">
    <name type="scientific">Cytospora leucostoma</name>
    <dbReference type="NCBI Taxonomy" id="1230097"/>
    <lineage>
        <taxon>Eukaryota</taxon>
        <taxon>Fungi</taxon>
        <taxon>Dikarya</taxon>
        <taxon>Ascomycota</taxon>
        <taxon>Pezizomycotina</taxon>
        <taxon>Sordariomycetes</taxon>
        <taxon>Sordariomycetidae</taxon>
        <taxon>Diaporthales</taxon>
        <taxon>Cytosporaceae</taxon>
        <taxon>Cytospora</taxon>
    </lineage>
</organism>
<feature type="transmembrane region" description="Helical" evidence="2">
    <location>
        <begin position="48"/>
        <end position="72"/>
    </location>
</feature>
<dbReference type="STRING" id="1230097.A0A423VZ85"/>
<keyword evidence="4" id="KW-1185">Reference proteome</keyword>
<accession>A0A423VZ85</accession>
<keyword evidence="2" id="KW-1133">Transmembrane helix</keyword>
<reference evidence="3 4" key="1">
    <citation type="submission" date="2015-09" db="EMBL/GenBank/DDBJ databases">
        <title>Host preference determinants of Valsa canker pathogens revealed by comparative genomics.</title>
        <authorList>
            <person name="Yin Z."/>
            <person name="Huang L."/>
        </authorList>
    </citation>
    <scope>NUCLEOTIDE SEQUENCE [LARGE SCALE GENOMIC DNA]</scope>
    <source>
        <strain evidence="3 4">SXYLt</strain>
    </source>
</reference>
<keyword evidence="2" id="KW-0472">Membrane</keyword>
<feature type="compositionally biased region" description="Low complexity" evidence="1">
    <location>
        <begin position="270"/>
        <end position="284"/>
    </location>
</feature>
<feature type="compositionally biased region" description="Basic and acidic residues" evidence="1">
    <location>
        <begin position="98"/>
        <end position="108"/>
    </location>
</feature>
<gene>
    <name evidence="3" type="ORF">VPNG_09033</name>
</gene>
<dbReference type="InParanoid" id="A0A423VZ85"/>
<sequence length="310" mass="33747">MFTASGGYSSSPSSGVGGVTAAVIRSITSVPDIRGIHKRSDGSQTTTIILSTVLSVLGCSLVAGSVFAYVRFRRRRTQLFSRAVSPIDDDEIATWKGNRQEKELENGRNESVAMVDSKGHQKHESVGSTRKPASVIVYSNSQWPEERSPRLPSYYGKRSLDGRKMSFDKEVPSTPILARAPNAREGLTDDAVPGDDPFVQSPKRHTSRLSKVPPSIQSPRQAHTRSKSARSNFSLHSLGDHLKNYDSDVELTPQASHDQQDGPSRRKPSRVFSSSSIPPRSSLSDEWPGPSGLSPTPVAVRREDIGRAIG</sequence>
<evidence type="ECO:0000256" key="2">
    <source>
        <dbReference type="SAM" id="Phobius"/>
    </source>
</evidence>
<proteinExistence type="predicted"/>
<keyword evidence="2" id="KW-0812">Transmembrane</keyword>
<evidence type="ECO:0000313" key="3">
    <source>
        <dbReference type="EMBL" id="ROV96339.1"/>
    </source>
</evidence>